<dbReference type="AlphaFoldDB" id="A0A177N807"/>
<dbReference type="PANTHER" id="PTHR33525:SF3">
    <property type="entry name" value="RIBONUCLEASE Y"/>
    <property type="match status" value="1"/>
</dbReference>
<protein>
    <submittedName>
        <fullName evidence="2">Signal transduction protein</fullName>
    </submittedName>
</protein>
<proteinExistence type="predicted"/>
<organism evidence="2 3">
    <name type="scientific">Methylomonas lenta</name>
    <dbReference type="NCBI Taxonomy" id="980561"/>
    <lineage>
        <taxon>Bacteria</taxon>
        <taxon>Pseudomonadati</taxon>
        <taxon>Pseudomonadota</taxon>
        <taxon>Gammaproteobacteria</taxon>
        <taxon>Methylococcales</taxon>
        <taxon>Methylococcaceae</taxon>
        <taxon>Methylomonas</taxon>
    </lineage>
</organism>
<dbReference type="Pfam" id="PF08668">
    <property type="entry name" value="HDOD"/>
    <property type="match status" value="1"/>
</dbReference>
<dbReference type="Proteomes" id="UP000078476">
    <property type="component" value="Unassembled WGS sequence"/>
</dbReference>
<keyword evidence="3" id="KW-1185">Reference proteome</keyword>
<dbReference type="PROSITE" id="PS51833">
    <property type="entry name" value="HDOD"/>
    <property type="match status" value="1"/>
</dbReference>
<dbReference type="InterPro" id="IPR013976">
    <property type="entry name" value="HDOD"/>
</dbReference>
<dbReference type="EMBL" id="LUUI01000114">
    <property type="protein sequence ID" value="OAI14047.1"/>
    <property type="molecule type" value="Genomic_DNA"/>
</dbReference>
<name>A0A177N807_9GAMM</name>
<feature type="domain" description="HDOD" evidence="1">
    <location>
        <begin position="16"/>
        <end position="211"/>
    </location>
</feature>
<evidence type="ECO:0000313" key="2">
    <source>
        <dbReference type="EMBL" id="OAI14047.1"/>
    </source>
</evidence>
<dbReference type="RefSeq" id="WP_066983785.1">
    <property type="nucleotide sequence ID" value="NZ_LUUI01000114.1"/>
</dbReference>
<sequence>MTYQTPSAVVAETKDLFSLPDIYFQVNEMIRDPRFSMADIGSVIAKDPVLSARLLRLVNSSFYGFQSRIDTITRAITIVGIDDLYNLVVATCVLDKFAKIPTDLVDMTAFWMRSVHCGVVNKLLAKCCGVMNTERLFLAGLLHDIGSLVLYQAMPDQARSVLMAIRQDRRLLTSFEQEILGFTHADVGRELLKAWGLPQSLYEVVGCYRQPDFAVNHKLDATLLNLASRLVDDQEYGRLIEQTLVETSDHTLDFLRLNREQVEQVMQQADIEFEQVFEQILPPIKRDQGIARPH</sequence>
<dbReference type="Gene3D" id="1.10.3210.10">
    <property type="entry name" value="Hypothetical protein af1432"/>
    <property type="match status" value="1"/>
</dbReference>
<gene>
    <name evidence="2" type="ORF">A1359_01175</name>
</gene>
<dbReference type="PANTHER" id="PTHR33525">
    <property type="match status" value="1"/>
</dbReference>
<evidence type="ECO:0000259" key="1">
    <source>
        <dbReference type="PROSITE" id="PS51833"/>
    </source>
</evidence>
<reference evidence="2 3" key="1">
    <citation type="submission" date="2016-03" db="EMBL/GenBank/DDBJ databases">
        <authorList>
            <person name="Ploux O."/>
        </authorList>
    </citation>
    <scope>NUCLEOTIDE SEQUENCE [LARGE SCALE GENOMIC DNA]</scope>
    <source>
        <strain evidence="2 3">R-45370</strain>
    </source>
</reference>
<dbReference type="STRING" id="980561.A1359_01175"/>
<dbReference type="SUPFAM" id="SSF109604">
    <property type="entry name" value="HD-domain/PDEase-like"/>
    <property type="match status" value="1"/>
</dbReference>
<accession>A0A177N807</accession>
<evidence type="ECO:0000313" key="3">
    <source>
        <dbReference type="Proteomes" id="UP000078476"/>
    </source>
</evidence>
<comment type="caution">
    <text evidence="2">The sequence shown here is derived from an EMBL/GenBank/DDBJ whole genome shotgun (WGS) entry which is preliminary data.</text>
</comment>
<dbReference type="InterPro" id="IPR052340">
    <property type="entry name" value="RNase_Y/CdgJ"/>
</dbReference>